<name>A0A9D4ZP54_ADICA</name>
<evidence type="ECO:0000256" key="6">
    <source>
        <dbReference type="ARBA" id="ARBA00022729"/>
    </source>
</evidence>
<dbReference type="Proteomes" id="UP000886520">
    <property type="component" value="Chromosome 4"/>
</dbReference>
<organism evidence="13 14">
    <name type="scientific">Adiantum capillus-veneris</name>
    <name type="common">Maidenhair fern</name>
    <dbReference type="NCBI Taxonomy" id="13818"/>
    <lineage>
        <taxon>Eukaryota</taxon>
        <taxon>Viridiplantae</taxon>
        <taxon>Streptophyta</taxon>
        <taxon>Embryophyta</taxon>
        <taxon>Tracheophyta</taxon>
        <taxon>Polypodiopsida</taxon>
        <taxon>Polypodiidae</taxon>
        <taxon>Polypodiales</taxon>
        <taxon>Pteridineae</taxon>
        <taxon>Pteridaceae</taxon>
        <taxon>Vittarioideae</taxon>
        <taxon>Adiantum</taxon>
    </lineage>
</organism>
<comment type="similarity">
    <text evidence="4 10">Belongs to the OST1 family.</text>
</comment>
<dbReference type="AlphaFoldDB" id="A0A9D4ZP54"/>
<evidence type="ECO:0000256" key="1">
    <source>
        <dbReference type="ARBA" id="ARBA00002791"/>
    </source>
</evidence>
<keyword evidence="5" id="KW-0812">Transmembrane</keyword>
<comment type="subunit">
    <text evidence="10">Component of the oligosaccharyltransferase (OST) complex.</text>
</comment>
<comment type="function">
    <text evidence="1 10">Subunit of the oligosaccharyl transferase (OST) complex that catalyzes the initial transfer of a defined glycan (Glc(3)Man(9)GlcNAc(2) in eukaryotes) from the lipid carrier dolichol-pyrophosphate to an asparagine residue within an Asn-X-Ser/Thr consensus motif in nascent polypeptide chains, the first step in protein N-glycosylation. N-glycosylation occurs cotranslationally and the complex associates with the Sec61 complex at the channel-forming translocon complex that mediates protein translocation across the endoplasmic reticulum (ER). All subunits are required for a maximal enzyme activity.</text>
</comment>
<evidence type="ECO:0000256" key="3">
    <source>
        <dbReference type="ARBA" id="ARBA00004922"/>
    </source>
</evidence>
<evidence type="ECO:0000256" key="2">
    <source>
        <dbReference type="ARBA" id="ARBA00004115"/>
    </source>
</evidence>
<evidence type="ECO:0000313" key="13">
    <source>
        <dbReference type="EMBL" id="KAI5080621.1"/>
    </source>
</evidence>
<dbReference type="EMBL" id="JABFUD020000004">
    <property type="protein sequence ID" value="KAI5080621.1"/>
    <property type="molecule type" value="Genomic_DNA"/>
</dbReference>
<evidence type="ECO:0000256" key="11">
    <source>
        <dbReference type="SAM" id="Coils"/>
    </source>
</evidence>
<evidence type="ECO:0000256" key="4">
    <source>
        <dbReference type="ARBA" id="ARBA00008905"/>
    </source>
</evidence>
<comment type="subcellular location">
    <subcellularLocation>
        <location evidence="2 10">Endoplasmic reticulum membrane</location>
        <topology evidence="2 10">Single-pass type I membrane protein</topology>
    </subcellularLocation>
</comment>
<comment type="pathway">
    <text evidence="3 10">Protein modification; protein glycosylation.</text>
</comment>
<feature type="region of interest" description="Disordered" evidence="12">
    <location>
        <begin position="79"/>
        <end position="100"/>
    </location>
</feature>
<dbReference type="GO" id="GO:0018279">
    <property type="term" value="P:protein N-linked glycosylation via asparagine"/>
    <property type="evidence" value="ECO:0007669"/>
    <property type="project" value="TreeGrafter"/>
</dbReference>
<dbReference type="PANTHER" id="PTHR21049">
    <property type="entry name" value="RIBOPHORIN I"/>
    <property type="match status" value="1"/>
</dbReference>
<sequence>MEKERELLECQVKATQSLCCRNLVKAEKDLQQTQSRLRETQNEAAVLLEGKHQEMERLQKESDDCKAQPGHLAAFIRQRTPDAGAAARTEATRRPEKCSQVQVLPLPSNSSQVQVLSLSPLPNSSQVQVLPLPSSLASNLAFSGVSAYEGKVKNRATPVNLPVKLIKSEAILSEGVVLFSIILNKPLKASESTLVDVYRVFTHLLKPFPEEITQSDV</sequence>
<comment type="caution">
    <text evidence="13">The sequence shown here is derived from an EMBL/GenBank/DDBJ whole genome shotgun (WGS) entry which is preliminary data.</text>
</comment>
<feature type="coiled-coil region" evidence="11">
    <location>
        <begin position="23"/>
        <end position="68"/>
    </location>
</feature>
<keyword evidence="6" id="KW-0732">Signal</keyword>
<dbReference type="PANTHER" id="PTHR21049:SF0">
    <property type="entry name" value="DOLICHYL-DIPHOSPHOOLIGOSACCHARIDE--PROTEIN GLYCOSYLTRANSFERASE SUBUNIT 1"/>
    <property type="match status" value="1"/>
</dbReference>
<keyword evidence="11" id="KW-0175">Coiled coil</keyword>
<reference evidence="13" key="1">
    <citation type="submission" date="2021-01" db="EMBL/GenBank/DDBJ databases">
        <title>Adiantum capillus-veneris genome.</title>
        <authorList>
            <person name="Fang Y."/>
            <person name="Liao Q."/>
        </authorList>
    </citation>
    <scope>NUCLEOTIDE SEQUENCE</scope>
    <source>
        <strain evidence="13">H3</strain>
        <tissue evidence="13">Leaf</tissue>
    </source>
</reference>
<evidence type="ECO:0000256" key="7">
    <source>
        <dbReference type="ARBA" id="ARBA00022824"/>
    </source>
</evidence>
<keyword evidence="8" id="KW-1133">Transmembrane helix</keyword>
<evidence type="ECO:0000256" key="12">
    <source>
        <dbReference type="SAM" id="MobiDB-lite"/>
    </source>
</evidence>
<proteinExistence type="inferred from homology"/>
<gene>
    <name evidence="13" type="ORF">GOP47_0003804</name>
</gene>
<evidence type="ECO:0000256" key="5">
    <source>
        <dbReference type="ARBA" id="ARBA00022692"/>
    </source>
</evidence>
<evidence type="ECO:0000313" key="14">
    <source>
        <dbReference type="Proteomes" id="UP000886520"/>
    </source>
</evidence>
<keyword evidence="14" id="KW-1185">Reference proteome</keyword>
<evidence type="ECO:0000256" key="8">
    <source>
        <dbReference type="ARBA" id="ARBA00022989"/>
    </source>
</evidence>
<keyword evidence="9" id="KW-0472">Membrane</keyword>
<accession>A0A9D4ZP54</accession>
<dbReference type="InterPro" id="IPR007676">
    <property type="entry name" value="Ribophorin_I"/>
</dbReference>
<keyword evidence="7 10" id="KW-0256">Endoplasmic reticulum</keyword>
<protein>
    <recommendedName>
        <fullName evidence="10">Dolichyl-diphosphooligosaccharide--protein glycosyltransferase subunit 1</fullName>
    </recommendedName>
</protein>
<evidence type="ECO:0000256" key="9">
    <source>
        <dbReference type="ARBA" id="ARBA00023136"/>
    </source>
</evidence>
<dbReference type="GO" id="GO:0008250">
    <property type="term" value="C:oligosaccharyltransferase complex"/>
    <property type="evidence" value="ECO:0007669"/>
    <property type="project" value="UniProtKB-UniRule"/>
</dbReference>
<dbReference type="OrthoDB" id="310030at2759"/>
<evidence type="ECO:0000256" key="10">
    <source>
        <dbReference type="RuleBase" id="RU361143"/>
    </source>
</evidence>
<dbReference type="Pfam" id="PF04597">
    <property type="entry name" value="Ribophorin_I"/>
    <property type="match status" value="1"/>
</dbReference>